<comment type="caution">
    <text evidence="8">The sequence shown here is derived from an EMBL/GenBank/DDBJ whole genome shotgun (WGS) entry which is preliminary data.</text>
</comment>
<feature type="transmembrane region" description="Helical" evidence="6">
    <location>
        <begin position="55"/>
        <end position="74"/>
    </location>
</feature>
<comment type="subcellular location">
    <subcellularLocation>
        <location evidence="1">Membrane</location>
        <topology evidence="1">Multi-pass membrane protein</topology>
    </subcellularLocation>
</comment>
<dbReference type="Pfam" id="PF00324">
    <property type="entry name" value="AA_permease"/>
    <property type="match status" value="1"/>
</dbReference>
<feature type="compositionally biased region" description="Basic and acidic residues" evidence="5">
    <location>
        <begin position="1"/>
        <end position="10"/>
    </location>
</feature>
<reference evidence="9" key="1">
    <citation type="journal article" date="2011" name="Genome Biol.">
        <title>Comparative and functional genomics provide insights into the pathogenicity of dermatophytic fungi.</title>
        <authorList>
            <person name="Burmester A."/>
            <person name="Shelest E."/>
            <person name="Gloeckner G."/>
            <person name="Heddergott C."/>
            <person name="Schindler S."/>
            <person name="Staib P."/>
            <person name="Heidel A."/>
            <person name="Felder M."/>
            <person name="Petzold A."/>
            <person name="Szafranski K."/>
            <person name="Feuermann M."/>
            <person name="Pedruzzi I."/>
            <person name="Priebe S."/>
            <person name="Groth M."/>
            <person name="Winkler R."/>
            <person name="Li W."/>
            <person name="Kniemeyer O."/>
            <person name="Schroeckh V."/>
            <person name="Hertweck C."/>
            <person name="Hube B."/>
            <person name="White T.C."/>
            <person name="Platzer M."/>
            <person name="Guthke R."/>
            <person name="Heitman J."/>
            <person name="Woestemeyer J."/>
            <person name="Zipfel P.F."/>
            <person name="Monod M."/>
            <person name="Brakhage A.A."/>
        </authorList>
    </citation>
    <scope>NUCLEOTIDE SEQUENCE [LARGE SCALE GENOMIC DNA]</scope>
    <source>
        <strain evidence="9">ATCC MYA-4681 / CBS 112371</strain>
    </source>
</reference>
<keyword evidence="4 6" id="KW-0472">Membrane</keyword>
<dbReference type="InterPro" id="IPR004841">
    <property type="entry name" value="AA-permease/SLC12A_dom"/>
</dbReference>
<dbReference type="InterPro" id="IPR050524">
    <property type="entry name" value="APC_YAT"/>
</dbReference>
<feature type="transmembrane region" description="Helical" evidence="6">
    <location>
        <begin position="193"/>
        <end position="218"/>
    </location>
</feature>
<dbReference type="eggNOG" id="KOG1286">
    <property type="taxonomic scope" value="Eukaryota"/>
</dbReference>
<dbReference type="GO" id="GO:0016020">
    <property type="term" value="C:membrane"/>
    <property type="evidence" value="ECO:0007669"/>
    <property type="project" value="UniProtKB-SubCell"/>
</dbReference>
<feature type="transmembrane region" description="Helical" evidence="6">
    <location>
        <begin position="80"/>
        <end position="102"/>
    </location>
</feature>
<organism evidence="8 9">
    <name type="scientific">Arthroderma benhamiae (strain ATCC MYA-4681 / CBS 112371)</name>
    <name type="common">Trichophyton mentagrophytes</name>
    <dbReference type="NCBI Taxonomy" id="663331"/>
    <lineage>
        <taxon>Eukaryota</taxon>
        <taxon>Fungi</taxon>
        <taxon>Dikarya</taxon>
        <taxon>Ascomycota</taxon>
        <taxon>Pezizomycotina</taxon>
        <taxon>Eurotiomycetes</taxon>
        <taxon>Eurotiomycetidae</taxon>
        <taxon>Onygenales</taxon>
        <taxon>Arthrodermataceae</taxon>
        <taxon>Trichophyton</taxon>
    </lineage>
</organism>
<gene>
    <name evidence="8" type="ORF">ARB_05978</name>
</gene>
<dbReference type="Proteomes" id="UP000008866">
    <property type="component" value="Unassembled WGS sequence"/>
</dbReference>
<evidence type="ECO:0000256" key="3">
    <source>
        <dbReference type="ARBA" id="ARBA00022989"/>
    </source>
</evidence>
<dbReference type="Gene3D" id="1.20.1740.10">
    <property type="entry name" value="Amino acid/polyamine transporter I"/>
    <property type="match status" value="1"/>
</dbReference>
<dbReference type="AlphaFoldDB" id="D4AP11"/>
<evidence type="ECO:0000256" key="1">
    <source>
        <dbReference type="ARBA" id="ARBA00004141"/>
    </source>
</evidence>
<evidence type="ECO:0000256" key="6">
    <source>
        <dbReference type="SAM" id="Phobius"/>
    </source>
</evidence>
<proteinExistence type="predicted"/>
<keyword evidence="3 6" id="KW-1133">Transmembrane helix</keyword>
<accession>D4AP11</accession>
<evidence type="ECO:0000313" key="8">
    <source>
        <dbReference type="EMBL" id="EFE35022.1"/>
    </source>
</evidence>
<dbReference type="GeneID" id="9525948"/>
<evidence type="ECO:0000259" key="7">
    <source>
        <dbReference type="Pfam" id="PF00324"/>
    </source>
</evidence>
<keyword evidence="9" id="KW-1185">Reference proteome</keyword>
<feature type="domain" description="Amino acid permease/ SLC12A" evidence="7">
    <location>
        <begin position="52"/>
        <end position="257"/>
    </location>
</feature>
<dbReference type="GO" id="GO:0015171">
    <property type="term" value="F:amino acid transmembrane transporter activity"/>
    <property type="evidence" value="ECO:0007669"/>
    <property type="project" value="TreeGrafter"/>
</dbReference>
<dbReference type="OMA" id="LFITSIN"/>
<name>D4AP11_ARTBC</name>
<dbReference type="PANTHER" id="PTHR43341:SF26">
    <property type="entry name" value="GENERAL AMINO ACID PERMEASE AGP3"/>
    <property type="match status" value="1"/>
</dbReference>
<feature type="transmembrane region" description="Helical" evidence="6">
    <location>
        <begin position="109"/>
        <end position="128"/>
    </location>
</feature>
<dbReference type="PANTHER" id="PTHR43341">
    <property type="entry name" value="AMINO ACID PERMEASE"/>
    <property type="match status" value="1"/>
</dbReference>
<dbReference type="STRING" id="663331.D4AP11"/>
<sequence length="267" mass="28873">MAVTETHTDGADTIIPTSAHGKPPGDPVLLESAMPEETPQNAPLHRTLKSRHLQMIAIGGIIGPGLLVGSGNALHVAGPAGILISFTLVGILVFFNIQLVLLIRRWLSVLVGLIGIYGLPLVSIHPHYAFSYIWTIFTITDDSQVLSNEYNALALVMGYWTDVVPQWAWILMFWVIFLTLSNLGVLTYGEVEFWLALIKVISLTIFFILATIISAGGIGGKTIGFKYWSNPGAFADSINGVAKTFVIAGTLYAGTEMYDAPSTLSLR</sequence>
<evidence type="ECO:0000256" key="2">
    <source>
        <dbReference type="ARBA" id="ARBA00022692"/>
    </source>
</evidence>
<keyword evidence="2 6" id="KW-0812">Transmembrane</keyword>
<evidence type="ECO:0000256" key="4">
    <source>
        <dbReference type="ARBA" id="ARBA00023136"/>
    </source>
</evidence>
<dbReference type="HOGENOM" id="CLU_007946_2_1_1"/>
<feature type="transmembrane region" description="Helical" evidence="6">
    <location>
        <begin position="167"/>
        <end position="186"/>
    </location>
</feature>
<dbReference type="EMBL" id="ABSU01000004">
    <property type="protein sequence ID" value="EFE35022.1"/>
    <property type="molecule type" value="Genomic_DNA"/>
</dbReference>
<feature type="region of interest" description="Disordered" evidence="5">
    <location>
        <begin position="1"/>
        <end position="23"/>
    </location>
</feature>
<protein>
    <recommendedName>
        <fullName evidence="7">Amino acid permease/ SLC12A domain-containing protein</fullName>
    </recommendedName>
</protein>
<dbReference type="KEGG" id="abe:ARB_05978"/>
<evidence type="ECO:0000313" key="9">
    <source>
        <dbReference type="Proteomes" id="UP000008866"/>
    </source>
</evidence>
<evidence type="ECO:0000256" key="5">
    <source>
        <dbReference type="SAM" id="MobiDB-lite"/>
    </source>
</evidence>
<dbReference type="RefSeq" id="XP_003015667.1">
    <property type="nucleotide sequence ID" value="XM_003015621.1"/>
</dbReference>